<dbReference type="OrthoDB" id="2563191at2759"/>
<evidence type="ECO:0000256" key="1">
    <source>
        <dbReference type="SAM" id="Coils"/>
    </source>
</evidence>
<feature type="compositionally biased region" description="Low complexity" evidence="2">
    <location>
        <begin position="302"/>
        <end position="323"/>
    </location>
</feature>
<name>A0A371DM96_9APHY</name>
<evidence type="ECO:0000313" key="3">
    <source>
        <dbReference type="EMBL" id="RDX53652.1"/>
    </source>
</evidence>
<feature type="compositionally biased region" description="Low complexity" evidence="2">
    <location>
        <begin position="444"/>
        <end position="456"/>
    </location>
</feature>
<evidence type="ECO:0000313" key="4">
    <source>
        <dbReference type="Proteomes" id="UP000256964"/>
    </source>
</evidence>
<feature type="compositionally biased region" description="Basic residues" evidence="2">
    <location>
        <begin position="459"/>
        <end position="468"/>
    </location>
</feature>
<feature type="coiled-coil region" evidence="1">
    <location>
        <begin position="209"/>
        <end position="248"/>
    </location>
</feature>
<feature type="compositionally biased region" description="Polar residues" evidence="2">
    <location>
        <begin position="339"/>
        <end position="349"/>
    </location>
</feature>
<feature type="region of interest" description="Disordered" evidence="2">
    <location>
        <begin position="431"/>
        <end position="655"/>
    </location>
</feature>
<feature type="compositionally biased region" description="Low complexity" evidence="2">
    <location>
        <begin position="569"/>
        <end position="593"/>
    </location>
</feature>
<feature type="region of interest" description="Disordered" evidence="2">
    <location>
        <begin position="152"/>
        <end position="189"/>
    </location>
</feature>
<reference evidence="3 4" key="1">
    <citation type="journal article" date="2018" name="Biotechnol. Biofuels">
        <title>Integrative visual omics of the white-rot fungus Polyporus brumalis exposes the biotechnological potential of its oxidative enzymes for delignifying raw plant biomass.</title>
        <authorList>
            <person name="Miyauchi S."/>
            <person name="Rancon A."/>
            <person name="Drula E."/>
            <person name="Hage H."/>
            <person name="Chaduli D."/>
            <person name="Favel A."/>
            <person name="Grisel S."/>
            <person name="Henrissat B."/>
            <person name="Herpoel-Gimbert I."/>
            <person name="Ruiz-Duenas F.J."/>
            <person name="Chevret D."/>
            <person name="Hainaut M."/>
            <person name="Lin J."/>
            <person name="Wang M."/>
            <person name="Pangilinan J."/>
            <person name="Lipzen A."/>
            <person name="Lesage-Meessen L."/>
            <person name="Navarro D."/>
            <person name="Riley R."/>
            <person name="Grigoriev I.V."/>
            <person name="Zhou S."/>
            <person name="Raouche S."/>
            <person name="Rosso M.N."/>
        </authorList>
    </citation>
    <scope>NUCLEOTIDE SEQUENCE [LARGE SCALE GENOMIC DNA]</scope>
    <source>
        <strain evidence="3 4">BRFM 1820</strain>
    </source>
</reference>
<sequence length="856" mass="93120">MAANGHDPTHLACKCLNIRIHAQPTHDTPPPVEAGFKAVYVGEEGIRVAHTEVTLRSRSKAVPDSSSPTAELTRYTTITCLVCGLPTYRVLQRITPDLSAEEGPVLPTDDWVEKELCKSSTGWIEVYPGCLTNKEIAQAESSDMYSQLFHIVLPGGTPPSATEPSEDEHPHPINARGPSEQERKHLPELPPLFLPPPFTPSHTVFSHFAAVATEQSQKLRDQAEEYIAQVTEQKVAEIRKAEATLKQEVNMVWTRFRDSLRLHERPSGKAVPPNRRRSTSVSGHARSLSSPNQGTSASVRISSFVPTPTPSTRTSPSRGPMPSALSASLRTTGMHYPGPTSQTNGNGDNPPSRQSPPSPPSERGRASPGRSSTTRVHSLRSTSTASSRTAALATDVETSIREAHRREMDEAKDMATSFRYVMDLEAQMEQQRLQAEAEVESDPAATATESSVTVAARGHSPRVHRSAIKHSAATEAATSPKDKAKDDTGAEEHKGKSKRKVTFDVEPEVAVIDVEPTPLNSNEDVIFDMDNESEHSVGARAEAQQEPPKPAPPRPTQERVRSHPRPTHSRSSSGSALPPQLALLRPASLPAPSTMRPPQRHPTPPSNEAAERSRALREALVAVEAQGARGIESPIEIAPEQSGAGEEPSDPREAELLKLVAASTPSHRSAWKKNSKAWQVFYNRRERRAGQVGPEPISEEGNYVLDDFDPQASHHFNGVPDSDVTDEDGSEDDKWTSTNGHPIAQSVPIPIGPLGQHRQAFGFQPKTSLSDRPGMLVPPLRNSTTSASLRRASYAERDMLRPVDPGAFDFTADEDDDDDDDVPSDPETGGKARQRALNILKARNEIPAAGMWRSLA</sequence>
<gene>
    <name evidence="3" type="ORF">OH76DRAFT_1398756</name>
</gene>
<feature type="region of interest" description="Disordered" evidence="2">
    <location>
        <begin position="688"/>
        <end position="833"/>
    </location>
</feature>
<feature type="compositionally biased region" description="Basic and acidic residues" evidence="2">
    <location>
        <begin position="480"/>
        <end position="494"/>
    </location>
</feature>
<protein>
    <submittedName>
        <fullName evidence="3">Uncharacterized protein</fullName>
    </submittedName>
</protein>
<feature type="compositionally biased region" description="Acidic residues" evidence="2">
    <location>
        <begin position="811"/>
        <end position="824"/>
    </location>
</feature>
<dbReference type="EMBL" id="KZ857386">
    <property type="protein sequence ID" value="RDX53652.1"/>
    <property type="molecule type" value="Genomic_DNA"/>
</dbReference>
<dbReference type="Proteomes" id="UP000256964">
    <property type="component" value="Unassembled WGS sequence"/>
</dbReference>
<evidence type="ECO:0000256" key="2">
    <source>
        <dbReference type="SAM" id="MobiDB-lite"/>
    </source>
</evidence>
<keyword evidence="4" id="KW-1185">Reference proteome</keyword>
<feature type="compositionally biased region" description="Polar residues" evidence="2">
    <location>
        <begin position="279"/>
        <end position="301"/>
    </location>
</feature>
<feature type="region of interest" description="Disordered" evidence="2">
    <location>
        <begin position="264"/>
        <end position="400"/>
    </location>
</feature>
<dbReference type="AlphaFoldDB" id="A0A371DM96"/>
<accession>A0A371DM96</accession>
<feature type="compositionally biased region" description="Low complexity" evidence="2">
    <location>
        <begin position="379"/>
        <end position="394"/>
    </location>
</feature>
<keyword evidence="1" id="KW-0175">Coiled coil</keyword>
<organism evidence="3 4">
    <name type="scientific">Lentinus brumalis</name>
    <dbReference type="NCBI Taxonomy" id="2498619"/>
    <lineage>
        <taxon>Eukaryota</taxon>
        <taxon>Fungi</taxon>
        <taxon>Dikarya</taxon>
        <taxon>Basidiomycota</taxon>
        <taxon>Agaricomycotina</taxon>
        <taxon>Agaricomycetes</taxon>
        <taxon>Polyporales</taxon>
        <taxon>Polyporaceae</taxon>
        <taxon>Lentinus</taxon>
    </lineage>
</organism>
<proteinExistence type="predicted"/>
<dbReference type="STRING" id="139420.A0A371DM96"/>